<dbReference type="PROSITE" id="PS51257">
    <property type="entry name" value="PROKAR_LIPOPROTEIN"/>
    <property type="match status" value="1"/>
</dbReference>
<gene>
    <name evidence="1" type="ORF">MSEO_07700</name>
</gene>
<sequence>MAAVSRNRLFVIAGALAVAAVACLVPGIILLQKNIGSYIAGHYHAYSHDANGTRYECSGPPDDVADTLAEYQAPQARAANGDNEYLRYSNNIVIVGPDGNRPCSIRLESLNAGYSHGAFIFLGPGFTPGSPSGGAGGSPGGPGGTK</sequence>
<evidence type="ECO:0000313" key="2">
    <source>
        <dbReference type="Proteomes" id="UP000466632"/>
    </source>
</evidence>
<dbReference type="Pfam" id="PF14042">
    <property type="entry name" value="DUF4247"/>
    <property type="match status" value="1"/>
</dbReference>
<dbReference type="EMBL" id="AP022582">
    <property type="protein sequence ID" value="BBY00271.1"/>
    <property type="molecule type" value="Genomic_DNA"/>
</dbReference>
<evidence type="ECO:0000313" key="1">
    <source>
        <dbReference type="EMBL" id="BBY00271.1"/>
    </source>
</evidence>
<accession>A0A7I7NUM9</accession>
<dbReference type="InterPro" id="IPR025341">
    <property type="entry name" value="DUF4247"/>
</dbReference>
<protein>
    <recommendedName>
        <fullName evidence="3">DUF4247 domain-containing protein</fullName>
    </recommendedName>
</protein>
<dbReference type="KEGG" id="mseo:MSEO_07700"/>
<evidence type="ECO:0008006" key="3">
    <source>
        <dbReference type="Google" id="ProtNLM"/>
    </source>
</evidence>
<name>A0A7I7NUM9_9MYCO</name>
<reference evidence="1 2" key="1">
    <citation type="journal article" date="2019" name="Emerg. Microbes Infect.">
        <title>Comprehensive subspecies identification of 175 nontuberculous mycobacteria species based on 7547 genomic profiles.</title>
        <authorList>
            <person name="Matsumoto Y."/>
            <person name="Kinjo T."/>
            <person name="Motooka D."/>
            <person name="Nabeya D."/>
            <person name="Jung N."/>
            <person name="Uechi K."/>
            <person name="Horii T."/>
            <person name="Iida T."/>
            <person name="Fujita J."/>
            <person name="Nakamura S."/>
        </authorList>
    </citation>
    <scope>NUCLEOTIDE SEQUENCE [LARGE SCALE GENOMIC DNA]</scope>
    <source>
        <strain evidence="1 2">JCM 16018</strain>
    </source>
</reference>
<organism evidence="1 2">
    <name type="scientific">Mycobacterium seoulense</name>
    <dbReference type="NCBI Taxonomy" id="386911"/>
    <lineage>
        <taxon>Bacteria</taxon>
        <taxon>Bacillati</taxon>
        <taxon>Actinomycetota</taxon>
        <taxon>Actinomycetes</taxon>
        <taxon>Mycobacteriales</taxon>
        <taxon>Mycobacteriaceae</taxon>
        <taxon>Mycobacterium</taxon>
    </lineage>
</organism>
<proteinExistence type="predicted"/>
<dbReference type="Proteomes" id="UP000466632">
    <property type="component" value="Chromosome"/>
</dbReference>
<dbReference type="AlphaFoldDB" id="A0A7I7NUM9"/>
<keyword evidence="2" id="KW-1185">Reference proteome</keyword>